<proteinExistence type="predicted"/>
<accession>A0ABY4WJ03</accession>
<evidence type="ECO:0000313" key="2">
    <source>
        <dbReference type="Proteomes" id="UP001056500"/>
    </source>
</evidence>
<name>A0ABY4WJ03_9BACL</name>
<dbReference type="InterPro" id="IPR009256">
    <property type="entry name" value="YqgQ-like"/>
</dbReference>
<dbReference type="Proteomes" id="UP001056500">
    <property type="component" value="Chromosome"/>
</dbReference>
<protein>
    <submittedName>
        <fullName evidence="1">YqgQ family protein</fullName>
    </submittedName>
</protein>
<keyword evidence="2" id="KW-1185">Reference proteome</keyword>
<organism evidence="1 2">
    <name type="scientific">Brevibacillus ruminantium</name>
    <dbReference type="NCBI Taxonomy" id="2950604"/>
    <lineage>
        <taxon>Bacteria</taxon>
        <taxon>Bacillati</taxon>
        <taxon>Bacillota</taxon>
        <taxon>Bacilli</taxon>
        <taxon>Bacillales</taxon>
        <taxon>Paenibacillaceae</taxon>
        <taxon>Brevibacillus</taxon>
    </lineage>
</organism>
<dbReference type="EMBL" id="CP098755">
    <property type="protein sequence ID" value="USG67087.1"/>
    <property type="molecule type" value="Genomic_DNA"/>
</dbReference>
<dbReference type="SUPFAM" id="SSF158379">
    <property type="entry name" value="YqgQ-like"/>
    <property type="match status" value="1"/>
</dbReference>
<evidence type="ECO:0000313" key="1">
    <source>
        <dbReference type="EMBL" id="USG67087.1"/>
    </source>
</evidence>
<dbReference type="RefSeq" id="WP_251874191.1">
    <property type="nucleotide sequence ID" value="NZ_CP098755.1"/>
</dbReference>
<dbReference type="InterPro" id="IPR023164">
    <property type="entry name" value="YqgQ-like_sf"/>
</dbReference>
<dbReference type="Gene3D" id="1.10.287.760">
    <property type="entry name" value="YqgQ-like"/>
    <property type="match status" value="1"/>
</dbReference>
<reference evidence="1" key="1">
    <citation type="submission" date="2022-06" db="EMBL/GenBank/DDBJ databases">
        <title>Genome sequencing of Brevibacillus sp. BB3-R1.</title>
        <authorList>
            <person name="Heo J."/>
            <person name="Lee D."/>
            <person name="Won M."/>
            <person name="Han B.-H."/>
            <person name="Hong S.-B."/>
            <person name="Kwon S.-W."/>
        </authorList>
    </citation>
    <scope>NUCLEOTIDE SEQUENCE</scope>
    <source>
        <strain evidence="1">BB3-R1</strain>
    </source>
</reference>
<gene>
    <name evidence="1" type="ORF">NDK47_07290</name>
</gene>
<sequence length="66" mass="7939">MNRREGFDLQSFLKRYSLFIYTGDPEGDLILLEDEIRELYQLGMIEKEEMFEALGAVKKQYSREER</sequence>
<dbReference type="Pfam" id="PF06014">
    <property type="entry name" value="YqgQ-like"/>
    <property type="match status" value="1"/>
</dbReference>